<dbReference type="Gene3D" id="2.170.130.10">
    <property type="entry name" value="TonB-dependent receptor, plug domain"/>
    <property type="match status" value="1"/>
</dbReference>
<dbReference type="GO" id="GO:0009279">
    <property type="term" value="C:cell outer membrane"/>
    <property type="evidence" value="ECO:0007669"/>
    <property type="project" value="UniProtKB-SubCell"/>
</dbReference>
<gene>
    <name evidence="13" type="ORF">LX64_01612</name>
</gene>
<reference evidence="13 14" key="1">
    <citation type="submission" date="2018-06" db="EMBL/GenBank/DDBJ databases">
        <title>Genomic Encyclopedia of Archaeal and Bacterial Type Strains, Phase II (KMG-II): from individual species to whole genera.</title>
        <authorList>
            <person name="Goeker M."/>
        </authorList>
    </citation>
    <scope>NUCLEOTIDE SEQUENCE [LARGE SCALE GENOMIC DNA]</scope>
    <source>
        <strain evidence="13 14">DSM 23857</strain>
    </source>
</reference>
<evidence type="ECO:0000256" key="4">
    <source>
        <dbReference type="ARBA" id="ARBA00022692"/>
    </source>
</evidence>
<evidence type="ECO:0000256" key="6">
    <source>
        <dbReference type="ARBA" id="ARBA00023136"/>
    </source>
</evidence>
<evidence type="ECO:0000256" key="1">
    <source>
        <dbReference type="ARBA" id="ARBA00004571"/>
    </source>
</evidence>
<evidence type="ECO:0000259" key="12">
    <source>
        <dbReference type="Pfam" id="PF07715"/>
    </source>
</evidence>
<keyword evidence="3 8" id="KW-1134">Transmembrane beta strand</keyword>
<evidence type="ECO:0000256" key="8">
    <source>
        <dbReference type="PROSITE-ProRule" id="PRU01360"/>
    </source>
</evidence>
<dbReference type="InterPro" id="IPR023997">
    <property type="entry name" value="TonB-dep_OMP_SusC/RagA_CS"/>
</dbReference>
<dbReference type="Pfam" id="PF00593">
    <property type="entry name" value="TonB_dep_Rec_b-barrel"/>
    <property type="match status" value="1"/>
</dbReference>
<keyword evidence="5 9" id="KW-0798">TonB box</keyword>
<dbReference type="InterPro" id="IPR008969">
    <property type="entry name" value="CarboxyPept-like_regulatory"/>
</dbReference>
<dbReference type="InterPro" id="IPR000531">
    <property type="entry name" value="Beta-barrel_TonB"/>
</dbReference>
<dbReference type="InterPro" id="IPR039426">
    <property type="entry name" value="TonB-dep_rcpt-like"/>
</dbReference>
<proteinExistence type="inferred from homology"/>
<sequence length="1041" mass="114617">MKKKQLLFLVLSLFFVATAFAQKRVVKGTVVDDKDRSPIPGATVRQVGTKAAALTDGNGQFTLTTQDNSPLEFSFIGFKTQRSNLADTALFIRLQADDTKLGEVVITGYGGTTKKAFTGAATTINREQFKDIQATSITDVLQGNSSGVLAISSSGQPGEEPTIRIRGVGSFNASSAPLILLDGAPYSGSLNSINPADIETITILKDASSTSIYGSRGANGIVQITSRRGKGKPKLDFAVINGYSSRAVKEYRTVNERQYYELTWEALRNDAIRDNSLLATNGVTTPAEYATKLTPQKLVYNPFDKAQPFDADGKILSDAKLRWNEDWLDEVLHNGLRRDYTLSISGSDAQNKTNYFIGGGFLTDEGLIKESNFIRYSGRMNLNTKITDWFEAGVNSSFSKSDQNYPYQGNAGASNVLSFARNIAPIYPVHLVDFNTGEFILDGQGNKIYDFGNNTATLGELRSTLYRRKFSEGQNVAATTSLNPISYSRLTASGQGFANIRFHRTLSFNSTYTMNYNSTKNDMFWNPFYGDGTTSSGYSGRFITNFLTQNFTNTITYNNNFNTIHHVNVVAGSEAYKAYAENVGASTTGFTFAYPREVSYGTTPSASGSIDENRLESYFTRLSYDFKEKYHLTASLRTDGSTRFDANHRWGVFYAVGASWNMNEEGFFKQVKDVSLLKLKASYGTSGNQALSGSFPYLGTYSSGANIGTNPGAVINTVGNPFLSWEKTSQVDIGIDFGFLRDRITGSFDYFDRRSNNLLFDRPLPSSSGVGEVADNSGGVKNVGWEFDITTINIQRPHFTWKTMFNITKLRNEILEVAPGTTQVKGRSWYDYYMKEYAGVDPTDGEATWYVDKADGTKGTTKVYGDATQYNVGNRLQDYTGGISSYMKYKNFDFSILASFGLGGEFYDGNYQSLMGGITAYGNNASVDLLNRWQSTGKTGSDGVSILRTTSNNANSTSTRFLYDHTFMRVRNITIGYNVSSSLMEKIKLRNARVYFNVQNAFTYFPNAPKGADPDSGINAQASSSNTTPNRFVSFGINVGI</sequence>
<evidence type="ECO:0000313" key="13">
    <source>
        <dbReference type="EMBL" id="RAJ06485.1"/>
    </source>
</evidence>
<evidence type="ECO:0000256" key="3">
    <source>
        <dbReference type="ARBA" id="ARBA00022452"/>
    </source>
</evidence>
<keyword evidence="6 8" id="KW-0472">Membrane</keyword>
<evidence type="ECO:0000256" key="10">
    <source>
        <dbReference type="SAM" id="SignalP"/>
    </source>
</evidence>
<dbReference type="NCBIfam" id="TIGR04056">
    <property type="entry name" value="OMP_RagA_SusC"/>
    <property type="match status" value="1"/>
</dbReference>
<dbReference type="SUPFAM" id="SSF56935">
    <property type="entry name" value="Porins"/>
    <property type="match status" value="1"/>
</dbReference>
<comment type="caution">
    <text evidence="13">The sequence shown here is derived from an EMBL/GenBank/DDBJ whole genome shotgun (WGS) entry which is preliminary data.</text>
</comment>
<feature type="signal peptide" evidence="10">
    <location>
        <begin position="1"/>
        <end position="21"/>
    </location>
</feature>
<dbReference type="AlphaFoldDB" id="A0A327QRF8"/>
<evidence type="ECO:0000256" key="2">
    <source>
        <dbReference type="ARBA" id="ARBA00022448"/>
    </source>
</evidence>
<dbReference type="NCBIfam" id="TIGR04057">
    <property type="entry name" value="SusC_RagA_signa"/>
    <property type="match status" value="1"/>
</dbReference>
<evidence type="ECO:0000259" key="11">
    <source>
        <dbReference type="Pfam" id="PF00593"/>
    </source>
</evidence>
<evidence type="ECO:0000313" key="14">
    <source>
        <dbReference type="Proteomes" id="UP000249547"/>
    </source>
</evidence>
<dbReference type="Gene3D" id="2.40.170.20">
    <property type="entry name" value="TonB-dependent receptor, beta-barrel domain"/>
    <property type="match status" value="1"/>
</dbReference>
<evidence type="ECO:0000256" key="9">
    <source>
        <dbReference type="RuleBase" id="RU003357"/>
    </source>
</evidence>
<feature type="domain" description="TonB-dependent receptor-like beta-barrel" evidence="11">
    <location>
        <begin position="449"/>
        <end position="1000"/>
    </location>
</feature>
<dbReference type="OrthoDB" id="9768177at2"/>
<organism evidence="13 14">
    <name type="scientific">Chitinophaga skermanii</name>
    <dbReference type="NCBI Taxonomy" id="331697"/>
    <lineage>
        <taxon>Bacteria</taxon>
        <taxon>Pseudomonadati</taxon>
        <taxon>Bacteroidota</taxon>
        <taxon>Chitinophagia</taxon>
        <taxon>Chitinophagales</taxon>
        <taxon>Chitinophagaceae</taxon>
        <taxon>Chitinophaga</taxon>
    </lineage>
</organism>
<dbReference type="InterPro" id="IPR036942">
    <property type="entry name" value="Beta-barrel_TonB_sf"/>
</dbReference>
<feature type="chain" id="PRO_5016274592" evidence="10">
    <location>
        <begin position="22"/>
        <end position="1041"/>
    </location>
</feature>
<dbReference type="Pfam" id="PF07715">
    <property type="entry name" value="Plug"/>
    <property type="match status" value="1"/>
</dbReference>
<keyword evidence="10" id="KW-0732">Signal</keyword>
<protein>
    <submittedName>
        <fullName evidence="13">TonB-linked SusC/RagA family outer membrane protein</fullName>
    </submittedName>
</protein>
<keyword evidence="7 8" id="KW-0998">Cell outer membrane</keyword>
<dbReference type="PROSITE" id="PS52016">
    <property type="entry name" value="TONB_DEPENDENT_REC_3"/>
    <property type="match status" value="1"/>
</dbReference>
<keyword evidence="2 8" id="KW-0813">Transport</keyword>
<dbReference type="InterPro" id="IPR023996">
    <property type="entry name" value="TonB-dep_OMP_SusC/RagA"/>
</dbReference>
<comment type="subcellular location">
    <subcellularLocation>
        <location evidence="1 8">Cell outer membrane</location>
        <topology evidence="1 8">Multi-pass membrane protein</topology>
    </subcellularLocation>
</comment>
<comment type="similarity">
    <text evidence="8 9">Belongs to the TonB-dependent receptor family.</text>
</comment>
<dbReference type="EMBL" id="QLLL01000003">
    <property type="protein sequence ID" value="RAJ06485.1"/>
    <property type="molecule type" value="Genomic_DNA"/>
</dbReference>
<feature type="domain" description="TonB-dependent receptor plug" evidence="12">
    <location>
        <begin position="114"/>
        <end position="221"/>
    </location>
</feature>
<dbReference type="InterPro" id="IPR012910">
    <property type="entry name" value="Plug_dom"/>
</dbReference>
<name>A0A327QRF8_9BACT</name>
<dbReference type="Proteomes" id="UP000249547">
    <property type="component" value="Unassembled WGS sequence"/>
</dbReference>
<dbReference type="SUPFAM" id="SSF49464">
    <property type="entry name" value="Carboxypeptidase regulatory domain-like"/>
    <property type="match status" value="1"/>
</dbReference>
<keyword evidence="14" id="KW-1185">Reference proteome</keyword>
<dbReference type="Pfam" id="PF13715">
    <property type="entry name" value="CarbopepD_reg_2"/>
    <property type="match status" value="1"/>
</dbReference>
<dbReference type="RefSeq" id="WP_111597101.1">
    <property type="nucleotide sequence ID" value="NZ_QLLL01000003.1"/>
</dbReference>
<evidence type="ECO:0000256" key="5">
    <source>
        <dbReference type="ARBA" id="ARBA00023077"/>
    </source>
</evidence>
<evidence type="ECO:0000256" key="7">
    <source>
        <dbReference type="ARBA" id="ARBA00023237"/>
    </source>
</evidence>
<accession>A0A327QRF8</accession>
<dbReference type="InterPro" id="IPR037066">
    <property type="entry name" value="Plug_dom_sf"/>
</dbReference>
<dbReference type="Gene3D" id="2.60.40.1120">
    <property type="entry name" value="Carboxypeptidase-like, regulatory domain"/>
    <property type="match status" value="1"/>
</dbReference>
<keyword evidence="4 8" id="KW-0812">Transmembrane</keyword>